<evidence type="ECO:0000256" key="1">
    <source>
        <dbReference type="SAM" id="MobiDB-lite"/>
    </source>
</evidence>
<comment type="caution">
    <text evidence="2">The sequence shown here is derived from an EMBL/GenBank/DDBJ whole genome shotgun (WGS) entry which is preliminary data.</text>
</comment>
<evidence type="ECO:0000313" key="2">
    <source>
        <dbReference type="EMBL" id="GBG69567.1"/>
    </source>
</evidence>
<dbReference type="Gramene" id="GBG69567">
    <property type="protein sequence ID" value="GBG69567"/>
    <property type="gene ID" value="CBR_g4401"/>
</dbReference>
<proteinExistence type="predicted"/>
<sequence length="463" mass="51380">MKRIRFKLKEEKAGCDLRPRASFEMGTLDGEKTTKGGNQGLSSLCGERKKIGSGSGDHTVPSVYSLSKKHNYSLDDLYLHLLPMDRSTMQRKAISAIEKEKFSHREADAAVIMDKIAQSQSRLNALLPLGAPTHRSLPAADENRNGYALPNGPPWNDSGRTLRPGAPWARLAGINGQGPSGVGAEESRGGTVEVQSTARLWRGEDRSNGEERTSLGSRIQAFRMSLRTQRFQVATLSRSVNWAETGGQSLQQLAKQGCFRVNNSSSESFDDCSTEKDKHARGPESKQRRDMQSFRSLLRQGEHQQRSFGVEEGGGGEQQLTDEVVTRPPRRKGSPCEPRQSGKNSLKGVLANKEKGTGGKSHSVGWIEKKEKEVEAAKLSVCGTSVKKTGTKSKEGIEKSISIAIKFQRMKLIEGALSQWQSMCAARRASLKKAQVLLKWHTLIRSWRRWWRVVQRSKEERLA</sequence>
<feature type="region of interest" description="Disordered" evidence="1">
    <location>
        <begin position="176"/>
        <end position="214"/>
    </location>
</feature>
<dbReference type="EMBL" id="BFEA01000116">
    <property type="protein sequence ID" value="GBG69567.1"/>
    <property type="molecule type" value="Genomic_DNA"/>
</dbReference>
<feature type="compositionally biased region" description="Basic and acidic residues" evidence="1">
    <location>
        <begin position="201"/>
        <end position="213"/>
    </location>
</feature>
<evidence type="ECO:0000313" key="3">
    <source>
        <dbReference type="Proteomes" id="UP000265515"/>
    </source>
</evidence>
<feature type="region of interest" description="Disordered" evidence="1">
    <location>
        <begin position="26"/>
        <end position="58"/>
    </location>
</feature>
<accession>A0A388KHT4</accession>
<feature type="compositionally biased region" description="Basic and acidic residues" evidence="1">
    <location>
        <begin position="273"/>
        <end position="292"/>
    </location>
</feature>
<reference evidence="2 3" key="1">
    <citation type="journal article" date="2018" name="Cell">
        <title>The Chara Genome: Secondary Complexity and Implications for Plant Terrestrialization.</title>
        <authorList>
            <person name="Nishiyama T."/>
            <person name="Sakayama H."/>
            <person name="Vries J.D."/>
            <person name="Buschmann H."/>
            <person name="Saint-Marcoux D."/>
            <person name="Ullrich K.K."/>
            <person name="Haas F.B."/>
            <person name="Vanderstraeten L."/>
            <person name="Becker D."/>
            <person name="Lang D."/>
            <person name="Vosolsobe S."/>
            <person name="Rombauts S."/>
            <person name="Wilhelmsson P.K.I."/>
            <person name="Janitza P."/>
            <person name="Kern R."/>
            <person name="Heyl A."/>
            <person name="Rumpler F."/>
            <person name="Villalobos L.I.A.C."/>
            <person name="Clay J.M."/>
            <person name="Skokan R."/>
            <person name="Toyoda A."/>
            <person name="Suzuki Y."/>
            <person name="Kagoshima H."/>
            <person name="Schijlen E."/>
            <person name="Tajeshwar N."/>
            <person name="Catarino B."/>
            <person name="Hetherington A.J."/>
            <person name="Saltykova A."/>
            <person name="Bonnot C."/>
            <person name="Breuninger H."/>
            <person name="Symeonidi A."/>
            <person name="Radhakrishnan G.V."/>
            <person name="Van Nieuwerburgh F."/>
            <person name="Deforce D."/>
            <person name="Chang C."/>
            <person name="Karol K.G."/>
            <person name="Hedrich R."/>
            <person name="Ulvskov P."/>
            <person name="Glockner G."/>
            <person name="Delwiche C.F."/>
            <person name="Petrasek J."/>
            <person name="Van de Peer Y."/>
            <person name="Friml J."/>
            <person name="Beilby M."/>
            <person name="Dolan L."/>
            <person name="Kohara Y."/>
            <person name="Sugano S."/>
            <person name="Fujiyama A."/>
            <person name="Delaux P.-M."/>
            <person name="Quint M."/>
            <person name="TheiBen G."/>
            <person name="Hagemann M."/>
            <person name="Harholt J."/>
            <person name="Dunand C."/>
            <person name="Zachgo S."/>
            <person name="Langdale J."/>
            <person name="Maumus F."/>
            <person name="Straeten D.V.D."/>
            <person name="Gould S.B."/>
            <person name="Rensing S.A."/>
        </authorList>
    </citation>
    <scope>NUCLEOTIDE SEQUENCE [LARGE SCALE GENOMIC DNA]</scope>
    <source>
        <strain evidence="2 3">S276</strain>
    </source>
</reference>
<gene>
    <name evidence="2" type="ORF">CBR_g4401</name>
</gene>
<keyword evidence="3" id="KW-1185">Reference proteome</keyword>
<dbReference type="Proteomes" id="UP000265515">
    <property type="component" value="Unassembled WGS sequence"/>
</dbReference>
<name>A0A388KHT4_CHABU</name>
<dbReference type="AlphaFoldDB" id="A0A388KHT4"/>
<protein>
    <submittedName>
        <fullName evidence="2">Uncharacterized protein</fullName>
    </submittedName>
</protein>
<feature type="region of interest" description="Disordered" evidence="1">
    <location>
        <begin position="264"/>
        <end position="363"/>
    </location>
</feature>
<organism evidence="2 3">
    <name type="scientific">Chara braunii</name>
    <name type="common">Braun's stonewort</name>
    <dbReference type="NCBI Taxonomy" id="69332"/>
    <lineage>
        <taxon>Eukaryota</taxon>
        <taxon>Viridiplantae</taxon>
        <taxon>Streptophyta</taxon>
        <taxon>Charophyceae</taxon>
        <taxon>Charales</taxon>
        <taxon>Characeae</taxon>
        <taxon>Chara</taxon>
    </lineage>
</organism>